<dbReference type="SUPFAM" id="SSF52058">
    <property type="entry name" value="L domain-like"/>
    <property type="match status" value="1"/>
</dbReference>
<dbReference type="PANTHER" id="PTHR15454">
    <property type="entry name" value="NISCHARIN RELATED"/>
    <property type="match status" value="1"/>
</dbReference>
<evidence type="ECO:0000313" key="3">
    <source>
        <dbReference type="EMBL" id="KAK9681323.1"/>
    </source>
</evidence>
<dbReference type="GO" id="GO:0005737">
    <property type="term" value="C:cytoplasm"/>
    <property type="evidence" value="ECO:0007669"/>
    <property type="project" value="TreeGrafter"/>
</dbReference>
<dbReference type="InterPro" id="IPR032675">
    <property type="entry name" value="LRR_dom_sf"/>
</dbReference>
<dbReference type="SMART" id="SM00365">
    <property type="entry name" value="LRR_SD22"/>
    <property type="match status" value="4"/>
</dbReference>
<sequence length="389" mass="44909">MDEEEIPGEDHDLRKLIGEDLYGAINVPQVVTEKVLTFEEASKCLNTLGKDESAVRYAYLMISPLDRKLTNIAMILNFKHLLFIDVSGNFLTLDGLQVLSEMPYVLYIKAQRNMIESAALNPMPYLQVLSLSRNCITETCDINQPMMQCLDLNYNQIYTAQFDVARTEALKQLEMRGNQLFDISGSFPLGLENLYLAENKIARFCENDLGRLVNLKILHLRDNQIRKLNGFSENLVNLKYINLRQNKITQIRKLNGFSENLVNLKYINLRQNKITKVRQFRKLDKLPSLETLVVLQNPVSGGDTRDAEIEEDEDAEIDEEERLEDMIRVPILILLPNLKRINKVAVTHEEREEAYETKEERTATEILEPDWIQDIGVDGLRIDPNFYIL</sequence>
<dbReference type="Gene3D" id="3.80.10.10">
    <property type="entry name" value="Ribonuclease Inhibitor"/>
    <property type="match status" value="2"/>
</dbReference>
<dbReference type="Pfam" id="PF14580">
    <property type="entry name" value="LRR_9"/>
    <property type="match status" value="1"/>
</dbReference>
<evidence type="ECO:0000313" key="4">
    <source>
        <dbReference type="Proteomes" id="UP001458880"/>
    </source>
</evidence>
<dbReference type="PROSITE" id="PS51450">
    <property type="entry name" value="LRR"/>
    <property type="match status" value="3"/>
</dbReference>
<reference evidence="3 4" key="1">
    <citation type="journal article" date="2024" name="BMC Genomics">
        <title>De novo assembly and annotation of Popillia japonica's genome with initial clues to its potential as an invasive pest.</title>
        <authorList>
            <person name="Cucini C."/>
            <person name="Boschi S."/>
            <person name="Funari R."/>
            <person name="Cardaioli E."/>
            <person name="Iannotti N."/>
            <person name="Marturano G."/>
            <person name="Paoli F."/>
            <person name="Bruttini M."/>
            <person name="Carapelli A."/>
            <person name="Frati F."/>
            <person name="Nardi F."/>
        </authorList>
    </citation>
    <scope>NUCLEOTIDE SEQUENCE [LARGE SCALE GENOMIC DNA]</scope>
    <source>
        <strain evidence="3">DMR45628</strain>
    </source>
</reference>
<keyword evidence="1" id="KW-0433">Leucine-rich repeat</keyword>
<gene>
    <name evidence="3" type="ORF">QE152_g38397</name>
</gene>
<dbReference type="Proteomes" id="UP001458880">
    <property type="component" value="Unassembled WGS sequence"/>
</dbReference>
<dbReference type="AlphaFoldDB" id="A0AAW1HYG8"/>
<organism evidence="3 4">
    <name type="scientific">Popillia japonica</name>
    <name type="common">Japanese beetle</name>
    <dbReference type="NCBI Taxonomy" id="7064"/>
    <lineage>
        <taxon>Eukaryota</taxon>
        <taxon>Metazoa</taxon>
        <taxon>Ecdysozoa</taxon>
        <taxon>Arthropoda</taxon>
        <taxon>Hexapoda</taxon>
        <taxon>Insecta</taxon>
        <taxon>Pterygota</taxon>
        <taxon>Neoptera</taxon>
        <taxon>Endopterygota</taxon>
        <taxon>Coleoptera</taxon>
        <taxon>Polyphaga</taxon>
        <taxon>Scarabaeiformia</taxon>
        <taxon>Scarabaeidae</taxon>
        <taxon>Rutelinae</taxon>
        <taxon>Popillia</taxon>
    </lineage>
</organism>
<dbReference type="InterPro" id="IPR001611">
    <property type="entry name" value="Leu-rich_rpt"/>
</dbReference>
<dbReference type="InterPro" id="IPR003591">
    <property type="entry name" value="Leu-rich_rpt_typical-subtyp"/>
</dbReference>
<dbReference type="PANTHER" id="PTHR15454:SF47">
    <property type="entry name" value="LEUCINE-RICH REPEAT-CONTAINING PROTEIN 23"/>
    <property type="match status" value="1"/>
</dbReference>
<comment type="caution">
    <text evidence="3">The sequence shown here is derived from an EMBL/GenBank/DDBJ whole genome shotgun (WGS) entry which is preliminary data.</text>
</comment>
<dbReference type="EMBL" id="JASPKY010000826">
    <property type="protein sequence ID" value="KAK9681323.1"/>
    <property type="molecule type" value="Genomic_DNA"/>
</dbReference>
<proteinExistence type="predicted"/>
<name>A0AAW1HYG8_POPJA</name>
<dbReference type="SMART" id="SM00369">
    <property type="entry name" value="LRR_TYP"/>
    <property type="match status" value="3"/>
</dbReference>
<keyword evidence="4" id="KW-1185">Reference proteome</keyword>
<evidence type="ECO:0000256" key="2">
    <source>
        <dbReference type="ARBA" id="ARBA00022737"/>
    </source>
</evidence>
<evidence type="ECO:0008006" key="5">
    <source>
        <dbReference type="Google" id="ProtNLM"/>
    </source>
</evidence>
<keyword evidence="2" id="KW-0677">Repeat</keyword>
<accession>A0AAW1HYG8</accession>
<evidence type="ECO:0000256" key="1">
    <source>
        <dbReference type="ARBA" id="ARBA00022614"/>
    </source>
</evidence>
<protein>
    <recommendedName>
        <fullName evidence="5">Leucine-rich repeat-containing protein 23</fullName>
    </recommendedName>
</protein>